<organism evidence="1 2">
    <name type="scientific">Steinernema glaseri</name>
    <dbReference type="NCBI Taxonomy" id="37863"/>
    <lineage>
        <taxon>Eukaryota</taxon>
        <taxon>Metazoa</taxon>
        <taxon>Ecdysozoa</taxon>
        <taxon>Nematoda</taxon>
        <taxon>Chromadorea</taxon>
        <taxon>Rhabditida</taxon>
        <taxon>Tylenchina</taxon>
        <taxon>Panagrolaimomorpha</taxon>
        <taxon>Strongyloidoidea</taxon>
        <taxon>Steinernematidae</taxon>
        <taxon>Steinernema</taxon>
    </lineage>
</organism>
<proteinExistence type="predicted"/>
<dbReference type="AlphaFoldDB" id="A0A1I8ATW2"/>
<dbReference type="Proteomes" id="UP000095287">
    <property type="component" value="Unplaced"/>
</dbReference>
<sequence length="75" mass="8441">MSVSLFSLVEQLKKQISEAYEATKFAASYLEEKAMRQTQDMKAQCHVSDVESAMHVANVDGGTRSYSSTNRLRLH</sequence>
<reference evidence="2" key="1">
    <citation type="submission" date="2016-11" db="UniProtKB">
        <authorList>
            <consortium name="WormBaseParasite"/>
        </authorList>
    </citation>
    <scope>IDENTIFICATION</scope>
</reference>
<accession>A0A1I8ATW2</accession>
<evidence type="ECO:0000313" key="1">
    <source>
        <dbReference type="Proteomes" id="UP000095287"/>
    </source>
</evidence>
<name>A0A1I8ATW2_9BILA</name>
<protein>
    <submittedName>
        <fullName evidence="2">Rx_N domain-containing protein</fullName>
    </submittedName>
</protein>
<evidence type="ECO:0000313" key="2">
    <source>
        <dbReference type="WBParaSite" id="L893_g9433.t1"/>
    </source>
</evidence>
<dbReference type="WBParaSite" id="L893_g9433.t1">
    <property type="protein sequence ID" value="L893_g9433.t1"/>
    <property type="gene ID" value="L893_g9433"/>
</dbReference>
<keyword evidence="1" id="KW-1185">Reference proteome</keyword>